<feature type="region of interest" description="Disordered" evidence="16">
    <location>
        <begin position="634"/>
        <end position="709"/>
    </location>
</feature>
<evidence type="ECO:0000256" key="10">
    <source>
        <dbReference type="ARBA" id="ARBA00023004"/>
    </source>
</evidence>
<evidence type="ECO:0000256" key="8">
    <source>
        <dbReference type="ARBA" id="ARBA00022723"/>
    </source>
</evidence>
<keyword evidence="19" id="KW-1185">Reference proteome</keyword>
<dbReference type="Proteomes" id="UP001287286">
    <property type="component" value="Unassembled WGS sequence"/>
</dbReference>
<feature type="binding site" description="axial binding residue" evidence="15">
    <location>
        <position position="806"/>
    </location>
    <ligand>
        <name>heme</name>
        <dbReference type="ChEBI" id="CHEBI:30413"/>
    </ligand>
    <ligandPart>
        <name>Fe</name>
        <dbReference type="ChEBI" id="CHEBI:18248"/>
    </ligandPart>
</feature>
<dbReference type="EMBL" id="JAWRVI010000052">
    <property type="protein sequence ID" value="KAK4084143.1"/>
    <property type="molecule type" value="Genomic_DNA"/>
</dbReference>
<evidence type="ECO:0000256" key="11">
    <source>
        <dbReference type="ARBA" id="ARBA00023136"/>
    </source>
</evidence>
<feature type="compositionally biased region" description="Low complexity" evidence="16">
    <location>
        <begin position="634"/>
        <end position="643"/>
    </location>
</feature>
<feature type="compositionally biased region" description="Pro residues" evidence="16">
    <location>
        <begin position="644"/>
        <end position="663"/>
    </location>
</feature>
<feature type="disulfide bond" evidence="15">
    <location>
        <begin position="802"/>
        <end position="809"/>
    </location>
</feature>
<evidence type="ECO:0000256" key="5">
    <source>
        <dbReference type="ARBA" id="ARBA00022525"/>
    </source>
</evidence>
<sequence length="1244" mass="130646">MLEFGEKGGSGHFNGPMGKGNHSGRGLRRGIAGRTQRSMEELGKGAFARSGGLPAKTTAATTTTRPSDIGSLRAVAGAGGNQTIGSREPPVRPINLIAATGAASVAHHHLHPASSASQDARLALQSPGTERRAPGEDDAASPRPGGASAQKAQSRRPSLGKQAGQSRRWSSGTWPRRQPLSIAWQSRAWAWAWRGWLPREPTEVNNLAAAGARYVVVRSQAVACLLAATSSGRHVASKGWVRVEGDAARQTELPPPEDLSSGTAMGIVACISRLASGCRVRLICVCRRRPGAGKPGSAIASYPCMRHCGAGQMRACARFQASPPGRADATLWQLHDRLGGSWPWLPGAGALDSALGFGGCSRKILRSPRAEGSADEQCIGVPSCSPYLPANFASGPHECLARSPPNDEARSTFYREAIIPPVSHPSVASAPAMAPPPPRFPDLADRVDTVMHARLGRTRDTWQGFVRLLTIPSTHTACTSDLWRTGVVSRLDSRWIGHGQLTMAAAADKRRRHHSSNAGPRPSRPFPAQVAAFIVDDNTQTCSSPIDGTPFSPFWSEHPAALSILVSAARACRANAQQPPPPHDRGQQRAASSRDSTSQLQLQRDEAMAIEAKRRWSIAGRFAFLMGRSIASHPCSPPASHAARPPPPPSPSPHRSPRSPPTSPTRQPGDDDDDDDGGLGGWTATGDGGHHLGLPGSNENSGPAKVHPHSSIAFAGAPVYNRSLNLPPSPLFLIHSLTVKAHSLSTYKHTHTHTPLFTTSIMKFTSAALVAFAALASAQTLADIPTCAKTCLDDSIKKLTSCTTTDVPCICKDVEKIQGDATGCVLKACGPEVALNKVLPAAQALCKNAGSGSSAPASSAAATTSAPASSAPASSAATSSAPASSAPTETGSASATGSAPATTLVPTSPSTTNGTSPSTSTPVTAGAAGFAPVGGLAMLALGALALEATCGAKGRGILVTDEVLVPGVVRRRQYAPGAAGDMRAQASRSTSTNHERTCSQSGGTGTIARRHWADGSRSRFFAFFRRRRRRSWLLVQPQLGEDTRFAGIYLHTLAFSTSSLQTLRLGHWAPAATDSSGAGASRFRVATGREGLACLGREALLINSVQLASQPIETLTTHARARDEFSCQRHHRKWKQPTIMWHARWSATDLHARRLGVDGFVTGDGSAVALGSPFSYIPHTAKLVPNKYGTSQEAKEQAKSVAPANGPCAFKMYDCMAVQDIKLSLFARLAFKPEGYPNSRGAIL</sequence>
<evidence type="ECO:0000256" key="3">
    <source>
        <dbReference type="ARBA" id="ARBA00010031"/>
    </source>
</evidence>
<evidence type="ECO:0000256" key="14">
    <source>
        <dbReference type="ARBA" id="ARBA00023288"/>
    </source>
</evidence>
<keyword evidence="12 15" id="KW-1015">Disulfide bond</keyword>
<feature type="compositionally biased region" description="Polar residues" evidence="16">
    <location>
        <begin position="589"/>
        <end position="602"/>
    </location>
</feature>
<evidence type="ECO:0000256" key="15">
    <source>
        <dbReference type="PROSITE-ProRule" id="PRU01356"/>
    </source>
</evidence>
<dbReference type="PROSITE" id="PS52012">
    <property type="entry name" value="CFEM"/>
    <property type="match status" value="1"/>
</dbReference>
<evidence type="ECO:0000259" key="17">
    <source>
        <dbReference type="PROSITE" id="PS52012"/>
    </source>
</evidence>
<name>A0ABR0BML3_PURLI</name>
<protein>
    <recommendedName>
        <fullName evidence="17">CFEM domain-containing protein</fullName>
    </recommendedName>
</protein>
<evidence type="ECO:0000256" key="7">
    <source>
        <dbReference type="ARBA" id="ARBA00022622"/>
    </source>
</evidence>
<evidence type="ECO:0000256" key="16">
    <source>
        <dbReference type="SAM" id="MobiDB-lite"/>
    </source>
</evidence>
<feature type="region of interest" description="Disordered" evidence="16">
    <location>
        <begin position="976"/>
        <end position="1006"/>
    </location>
</feature>
<keyword evidence="6 15" id="KW-0349">Heme</keyword>
<feature type="region of interest" description="Disordered" evidence="16">
    <location>
        <begin position="1"/>
        <end position="71"/>
    </location>
</feature>
<feature type="region of interest" description="Disordered" evidence="16">
    <location>
        <begin position="865"/>
        <end position="922"/>
    </location>
</feature>
<evidence type="ECO:0000256" key="4">
    <source>
        <dbReference type="ARBA" id="ARBA00022475"/>
    </source>
</evidence>
<gene>
    <name evidence="18" type="ORF">Purlil1_10326</name>
</gene>
<proteinExistence type="inferred from homology"/>
<feature type="compositionally biased region" description="Gly residues" evidence="16">
    <location>
        <begin position="7"/>
        <end position="23"/>
    </location>
</feature>
<evidence type="ECO:0000256" key="6">
    <source>
        <dbReference type="ARBA" id="ARBA00022617"/>
    </source>
</evidence>
<keyword evidence="9" id="KW-0732">Signal</keyword>
<comment type="caution">
    <text evidence="18">The sequence shown here is derived from an EMBL/GenBank/DDBJ whole genome shotgun (WGS) entry which is preliminary data.</text>
</comment>
<evidence type="ECO:0000256" key="2">
    <source>
        <dbReference type="ARBA" id="ARBA00004613"/>
    </source>
</evidence>
<feature type="region of interest" description="Disordered" evidence="16">
    <location>
        <begin position="107"/>
        <end position="176"/>
    </location>
</feature>
<dbReference type="SMART" id="SM00747">
    <property type="entry name" value="CFEM"/>
    <property type="match status" value="1"/>
</dbReference>
<keyword evidence="13" id="KW-0325">Glycoprotein</keyword>
<dbReference type="Pfam" id="PF05730">
    <property type="entry name" value="CFEM"/>
    <property type="match status" value="1"/>
</dbReference>
<evidence type="ECO:0000313" key="19">
    <source>
        <dbReference type="Proteomes" id="UP001287286"/>
    </source>
</evidence>
<keyword evidence="11" id="KW-0472">Membrane</keyword>
<feature type="region of interest" description="Disordered" evidence="16">
    <location>
        <begin position="505"/>
        <end position="526"/>
    </location>
</feature>
<comment type="caution">
    <text evidence="15">Lacks conserved residue(s) required for the propagation of feature annotation.</text>
</comment>
<keyword evidence="14" id="KW-0449">Lipoprotein</keyword>
<dbReference type="InterPro" id="IPR008427">
    <property type="entry name" value="Extracellular_membr_CFEM_dom"/>
</dbReference>
<evidence type="ECO:0000256" key="1">
    <source>
        <dbReference type="ARBA" id="ARBA00004609"/>
    </source>
</evidence>
<dbReference type="InterPro" id="IPR051735">
    <property type="entry name" value="CFEM_domain"/>
</dbReference>
<keyword evidence="5" id="KW-0964">Secreted</keyword>
<feature type="compositionally biased region" description="Polar residues" evidence="16">
    <location>
        <begin position="163"/>
        <end position="173"/>
    </location>
</feature>
<evidence type="ECO:0000313" key="18">
    <source>
        <dbReference type="EMBL" id="KAK4084143.1"/>
    </source>
</evidence>
<feature type="compositionally biased region" description="Gly residues" evidence="16">
    <location>
        <begin position="678"/>
        <end position="687"/>
    </location>
</feature>
<evidence type="ECO:0000256" key="12">
    <source>
        <dbReference type="ARBA" id="ARBA00023157"/>
    </source>
</evidence>
<comment type="subcellular location">
    <subcellularLocation>
        <location evidence="1">Cell membrane</location>
        <topology evidence="1">Lipid-anchor</topology>
        <topology evidence="1">GPI-anchor</topology>
    </subcellularLocation>
    <subcellularLocation>
        <location evidence="2">Secreted</location>
    </subcellularLocation>
</comment>
<dbReference type="PANTHER" id="PTHR37928:SF2">
    <property type="entry name" value="GPI ANCHORED CFEM DOMAIN PROTEIN (AFU_ORTHOLOGUE AFUA_6G10580)"/>
    <property type="match status" value="1"/>
</dbReference>
<reference evidence="18 19" key="1">
    <citation type="journal article" date="2024" name="Microbiol. Resour. Announc.">
        <title>Genome annotations for the ascomycete fungi Trichoderma harzianum, Trichoderma aggressivum, and Purpureocillium lilacinum.</title>
        <authorList>
            <person name="Beijen E.P.W."/>
            <person name="Ohm R.A."/>
        </authorList>
    </citation>
    <scope>NUCLEOTIDE SEQUENCE [LARGE SCALE GENOMIC DNA]</scope>
    <source>
        <strain evidence="18 19">CBS 150709</strain>
    </source>
</reference>
<keyword evidence="8 15" id="KW-0479">Metal-binding</keyword>
<keyword evidence="10 15" id="KW-0408">Iron</keyword>
<evidence type="ECO:0000256" key="9">
    <source>
        <dbReference type="ARBA" id="ARBA00022729"/>
    </source>
</evidence>
<dbReference type="PANTHER" id="PTHR37928">
    <property type="entry name" value="CFEM DOMAIN PROTEIN (AFU_ORTHOLOGUE AFUA_6G14090)"/>
    <property type="match status" value="1"/>
</dbReference>
<comment type="similarity">
    <text evidence="3">Belongs to the RBT5 family.</text>
</comment>
<keyword evidence="4" id="KW-1003">Cell membrane</keyword>
<organism evidence="18 19">
    <name type="scientific">Purpureocillium lilacinum</name>
    <name type="common">Paecilomyces lilacinus</name>
    <dbReference type="NCBI Taxonomy" id="33203"/>
    <lineage>
        <taxon>Eukaryota</taxon>
        <taxon>Fungi</taxon>
        <taxon>Dikarya</taxon>
        <taxon>Ascomycota</taxon>
        <taxon>Pezizomycotina</taxon>
        <taxon>Sordariomycetes</taxon>
        <taxon>Hypocreomycetidae</taxon>
        <taxon>Hypocreales</taxon>
        <taxon>Ophiocordycipitaceae</taxon>
        <taxon>Purpureocillium</taxon>
    </lineage>
</organism>
<feature type="region of interest" description="Disordered" evidence="16">
    <location>
        <begin position="572"/>
        <end position="602"/>
    </location>
</feature>
<accession>A0ABR0BML3</accession>
<keyword evidence="7" id="KW-0336">GPI-anchor</keyword>
<feature type="domain" description="CFEM" evidence="17">
    <location>
        <begin position="759"/>
        <end position="870"/>
    </location>
</feature>
<evidence type="ECO:0000256" key="13">
    <source>
        <dbReference type="ARBA" id="ARBA00023180"/>
    </source>
</evidence>